<feature type="compositionally biased region" description="Basic and acidic residues" evidence="1">
    <location>
        <begin position="342"/>
        <end position="361"/>
    </location>
</feature>
<evidence type="ECO:0000259" key="2">
    <source>
        <dbReference type="PROSITE" id="PS50030"/>
    </source>
</evidence>
<feature type="compositionally biased region" description="Acidic residues" evidence="1">
    <location>
        <begin position="302"/>
        <end position="312"/>
    </location>
</feature>
<feature type="region of interest" description="Disordered" evidence="1">
    <location>
        <begin position="131"/>
        <end position="213"/>
    </location>
</feature>
<dbReference type="InterPro" id="IPR015940">
    <property type="entry name" value="UBA"/>
</dbReference>
<dbReference type="Gene3D" id="1.10.8.10">
    <property type="entry name" value="DNA helicase RuvA subunit, C-terminal domain"/>
    <property type="match status" value="1"/>
</dbReference>
<evidence type="ECO:0000313" key="3">
    <source>
        <dbReference type="EMBL" id="KAK3255790.1"/>
    </source>
</evidence>
<sequence length="372" mass="40724">MGKDVSKMPKNRRISATSNGSCSPEEMRTKRKRHTAAAADSADNLQPVPHTQNSAQPIGAQQLPSTTPSSTAQLDSTGALQQSQDLGQSVHQVMNKQLKQSNAQPKQNDQLITEEQMKQLVAQMLWQQPPLTTDLGGQQAQLEQHLQHQTEQKPQPLLAEPQPQHQQQQQEPPVRPQPSGAEGNTGEGTGDSAAATRPASGEQQDGASPGAGDFEEMVMFFSVKQGVSPELAREALTKCKGDVDEAQIHLVSIVEKSRLIKENIVLLVSNGVAQDKAEEALNATEGDIDRAQEYLLGIRDDQAEEEGVSAEEEERRAAEREAEITANEEELKQAQEASLNSHKAELAKEEDRRKQAAREDPVNMYPNSEFLQ</sequence>
<organism evidence="3 4">
    <name type="scientific">Cymbomonas tetramitiformis</name>
    <dbReference type="NCBI Taxonomy" id="36881"/>
    <lineage>
        <taxon>Eukaryota</taxon>
        <taxon>Viridiplantae</taxon>
        <taxon>Chlorophyta</taxon>
        <taxon>Pyramimonadophyceae</taxon>
        <taxon>Pyramimonadales</taxon>
        <taxon>Pyramimonadaceae</taxon>
        <taxon>Cymbomonas</taxon>
    </lineage>
</organism>
<feature type="compositionally biased region" description="Low complexity" evidence="1">
    <location>
        <begin position="152"/>
        <end position="172"/>
    </location>
</feature>
<gene>
    <name evidence="3" type="ORF">CYMTET_35048</name>
</gene>
<feature type="non-terminal residue" evidence="3">
    <location>
        <position position="372"/>
    </location>
</feature>
<dbReference type="EMBL" id="LGRX02022273">
    <property type="protein sequence ID" value="KAK3255790.1"/>
    <property type="molecule type" value="Genomic_DNA"/>
</dbReference>
<feature type="compositionally biased region" description="Basic and acidic residues" evidence="1">
    <location>
        <begin position="313"/>
        <end position="333"/>
    </location>
</feature>
<keyword evidence="4" id="KW-1185">Reference proteome</keyword>
<feature type="domain" description="UBA" evidence="2">
    <location>
        <begin position="252"/>
        <end position="298"/>
    </location>
</feature>
<comment type="caution">
    <text evidence="3">The sequence shown here is derived from an EMBL/GenBank/DDBJ whole genome shotgun (WGS) entry which is preliminary data.</text>
</comment>
<dbReference type="InterPro" id="IPR009060">
    <property type="entry name" value="UBA-like_sf"/>
</dbReference>
<dbReference type="AlphaFoldDB" id="A0AAE0FA30"/>
<dbReference type="PROSITE" id="PS50030">
    <property type="entry name" value="UBA"/>
    <property type="match status" value="1"/>
</dbReference>
<evidence type="ECO:0000313" key="4">
    <source>
        <dbReference type="Proteomes" id="UP001190700"/>
    </source>
</evidence>
<accession>A0AAE0FA30</accession>
<feature type="region of interest" description="Disordered" evidence="1">
    <location>
        <begin position="1"/>
        <end position="114"/>
    </location>
</feature>
<proteinExistence type="predicted"/>
<dbReference type="SUPFAM" id="SSF46934">
    <property type="entry name" value="UBA-like"/>
    <property type="match status" value="1"/>
</dbReference>
<feature type="region of interest" description="Disordered" evidence="1">
    <location>
        <begin position="300"/>
        <end position="372"/>
    </location>
</feature>
<reference evidence="3 4" key="1">
    <citation type="journal article" date="2015" name="Genome Biol. Evol.">
        <title>Comparative Genomics of a Bacterivorous Green Alga Reveals Evolutionary Causalities and Consequences of Phago-Mixotrophic Mode of Nutrition.</title>
        <authorList>
            <person name="Burns J.A."/>
            <person name="Paasch A."/>
            <person name="Narechania A."/>
            <person name="Kim E."/>
        </authorList>
    </citation>
    <scope>NUCLEOTIDE SEQUENCE [LARGE SCALE GENOMIC DNA]</scope>
    <source>
        <strain evidence="3 4">PLY_AMNH</strain>
    </source>
</reference>
<protein>
    <recommendedName>
        <fullName evidence="2">UBA domain-containing protein</fullName>
    </recommendedName>
</protein>
<name>A0AAE0FA30_9CHLO</name>
<evidence type="ECO:0000256" key="1">
    <source>
        <dbReference type="SAM" id="MobiDB-lite"/>
    </source>
</evidence>
<feature type="compositionally biased region" description="Polar residues" evidence="1">
    <location>
        <begin position="62"/>
        <end position="113"/>
    </location>
</feature>
<dbReference type="Proteomes" id="UP001190700">
    <property type="component" value="Unassembled WGS sequence"/>
</dbReference>